<comment type="caution">
    <text evidence="1">The sequence shown here is derived from an EMBL/GenBank/DDBJ whole genome shotgun (WGS) entry which is preliminary data.</text>
</comment>
<reference evidence="1" key="1">
    <citation type="journal article" date="2013" name="Environ. Microbiol.">
        <title>Microbiota from the distal guts of lean and obese adolescents exhibit partial functional redundancy besides clear differences in community structure.</title>
        <authorList>
            <person name="Ferrer M."/>
            <person name="Ruiz A."/>
            <person name="Lanza F."/>
            <person name="Haange S.B."/>
            <person name="Oberbach A."/>
            <person name="Till H."/>
            <person name="Bargiela R."/>
            <person name="Campoy C."/>
            <person name="Segura M.T."/>
            <person name="Richter M."/>
            <person name="von Bergen M."/>
            <person name="Seifert J."/>
            <person name="Suarez A."/>
        </authorList>
    </citation>
    <scope>NUCLEOTIDE SEQUENCE</scope>
</reference>
<dbReference type="EMBL" id="AJWZ01003077">
    <property type="protein sequence ID" value="EKC69219.1"/>
    <property type="molecule type" value="Genomic_DNA"/>
</dbReference>
<accession>K1TNQ5</accession>
<dbReference type="InterPro" id="IPR020285">
    <property type="entry name" value="Gp17"/>
</dbReference>
<evidence type="ECO:0000313" key="1">
    <source>
        <dbReference type="EMBL" id="EKC69219.1"/>
    </source>
</evidence>
<sequence>MMDGQMTARTLYLKQEIFLKKLAESEEKKIAKEIKLNTSIQCGGTDKLRVWWLSCIEKPFFIPVESVEEGLKILDLLTAYEAFQVQNGRVKVDYRIGGGLQVWSNETNEWIDYHTKTDETHYREMEDYYNQSQKDKDTSIFIKSLAEQINWEKIKEITE</sequence>
<protein>
    <submittedName>
        <fullName evidence="1">Superinfection exclusion protein</fullName>
    </submittedName>
</protein>
<organism evidence="1">
    <name type="scientific">human gut metagenome</name>
    <dbReference type="NCBI Taxonomy" id="408170"/>
    <lineage>
        <taxon>unclassified sequences</taxon>
        <taxon>metagenomes</taxon>
        <taxon>organismal metagenomes</taxon>
    </lineage>
</organism>
<proteinExistence type="predicted"/>
<dbReference type="Pfam" id="PF17420">
    <property type="entry name" value="GP17"/>
    <property type="match status" value="1"/>
</dbReference>
<gene>
    <name evidence="1" type="ORF">OBE_04518</name>
</gene>
<dbReference type="AlphaFoldDB" id="K1TNQ5"/>
<name>K1TNQ5_9ZZZZ</name>